<name>A0A7X2NQQ0_9FIRM</name>
<dbReference type="SUPFAM" id="SSF53822">
    <property type="entry name" value="Periplasmic binding protein-like I"/>
    <property type="match status" value="1"/>
</dbReference>
<proteinExistence type="inferred from homology"/>
<keyword evidence="6" id="KW-0449">Lipoprotein</keyword>
<dbReference type="PANTHER" id="PTHR34296">
    <property type="entry name" value="TRANSCRIPTIONAL ACTIVATOR PROTEIN MED"/>
    <property type="match status" value="1"/>
</dbReference>
<evidence type="ECO:0000256" key="6">
    <source>
        <dbReference type="ARBA" id="ARBA00023288"/>
    </source>
</evidence>
<evidence type="ECO:0000256" key="3">
    <source>
        <dbReference type="ARBA" id="ARBA00022475"/>
    </source>
</evidence>
<comment type="subcellular location">
    <subcellularLocation>
        <location evidence="1">Cell membrane</location>
        <topology evidence="1">Lipid-anchor</topology>
    </subcellularLocation>
</comment>
<evidence type="ECO:0000313" key="10">
    <source>
        <dbReference type="Proteomes" id="UP000461880"/>
    </source>
</evidence>
<evidence type="ECO:0000256" key="5">
    <source>
        <dbReference type="ARBA" id="ARBA00023136"/>
    </source>
</evidence>
<dbReference type="PROSITE" id="PS51257">
    <property type="entry name" value="PROKAR_LIPOPROTEIN"/>
    <property type="match status" value="1"/>
</dbReference>
<dbReference type="InterPro" id="IPR050957">
    <property type="entry name" value="BMP_lipoprotein"/>
</dbReference>
<protein>
    <submittedName>
        <fullName evidence="9">BMP family ABC transporter substrate-binding protein</fullName>
    </submittedName>
</protein>
<dbReference type="InterPro" id="IPR028082">
    <property type="entry name" value="Peripla_BP_I"/>
</dbReference>
<sequence>MKKFALFLSAAMAMSLAGCGNSSASASTAAASAAASSDSAASASAEGAASGDVTRIALVLPYIGDQSYFDTAYNGLSLLTDKYGSAVETNLIEMGTDAGGWDTAYRQAADSDYDIIISGNFEYEPYMLEVAKEYPDIKFLNFDYSDAALNSLDNVYAITYAANEAGYAAGVVAATVSESGIIGCIGGTEVDGIKQFLAGYMQGAYDVNPDIKVISSFVGDFSDTAKAKEIASNMHSQGADVIYHAAGGAGNGLFEAAAEEDFWAIGVDSDQYMAFKDNQPELAAHILTSSEKKCDQGILSAVSEMIDGTAAYGTQKTLGIKDGGIGLAENENYEANTTEEQRAAIQAQIDKVVSGEVTVNDQLKDNTSYDTWLEKTALN</sequence>
<evidence type="ECO:0000256" key="2">
    <source>
        <dbReference type="ARBA" id="ARBA00008610"/>
    </source>
</evidence>
<dbReference type="EMBL" id="VUMN01000004">
    <property type="protein sequence ID" value="MSS57836.1"/>
    <property type="molecule type" value="Genomic_DNA"/>
</dbReference>
<evidence type="ECO:0000256" key="7">
    <source>
        <dbReference type="SAM" id="SignalP"/>
    </source>
</evidence>
<dbReference type="PANTHER" id="PTHR34296:SF2">
    <property type="entry name" value="ABC TRANSPORTER GUANOSINE-BINDING PROTEIN NUPN"/>
    <property type="match status" value="1"/>
</dbReference>
<gene>
    <name evidence="9" type="ORF">FYJ51_02830</name>
</gene>
<comment type="caution">
    <text evidence="9">The sequence shown here is derived from an EMBL/GenBank/DDBJ whole genome shotgun (WGS) entry which is preliminary data.</text>
</comment>
<dbReference type="Gene3D" id="3.40.50.2300">
    <property type="match status" value="2"/>
</dbReference>
<evidence type="ECO:0000256" key="4">
    <source>
        <dbReference type="ARBA" id="ARBA00022729"/>
    </source>
</evidence>
<organism evidence="9 10">
    <name type="scientific">Stecheria intestinalis</name>
    <dbReference type="NCBI Taxonomy" id="2606630"/>
    <lineage>
        <taxon>Bacteria</taxon>
        <taxon>Bacillati</taxon>
        <taxon>Bacillota</taxon>
        <taxon>Erysipelotrichia</taxon>
        <taxon>Erysipelotrichales</taxon>
        <taxon>Erysipelotrichaceae</taxon>
        <taxon>Stecheria</taxon>
    </lineage>
</organism>
<evidence type="ECO:0000313" key="9">
    <source>
        <dbReference type="EMBL" id="MSS57836.1"/>
    </source>
</evidence>
<dbReference type="GO" id="GO:0005886">
    <property type="term" value="C:plasma membrane"/>
    <property type="evidence" value="ECO:0007669"/>
    <property type="project" value="UniProtKB-SubCell"/>
</dbReference>
<evidence type="ECO:0000259" key="8">
    <source>
        <dbReference type="Pfam" id="PF02608"/>
    </source>
</evidence>
<dbReference type="AlphaFoldDB" id="A0A7X2NQQ0"/>
<dbReference type="InterPro" id="IPR003760">
    <property type="entry name" value="PnrA-like"/>
</dbReference>
<keyword evidence="5" id="KW-0472">Membrane</keyword>
<keyword evidence="10" id="KW-1185">Reference proteome</keyword>
<dbReference type="Proteomes" id="UP000461880">
    <property type="component" value="Unassembled WGS sequence"/>
</dbReference>
<dbReference type="RefSeq" id="WP_154502977.1">
    <property type="nucleotide sequence ID" value="NZ_VUMN01000004.1"/>
</dbReference>
<feature type="domain" description="ABC transporter substrate-binding protein PnrA-like" evidence="8">
    <location>
        <begin position="62"/>
        <end position="353"/>
    </location>
</feature>
<reference evidence="9 10" key="1">
    <citation type="submission" date="2019-08" db="EMBL/GenBank/DDBJ databases">
        <title>In-depth cultivation of the pig gut microbiome towards novel bacterial diversity and tailored functional studies.</title>
        <authorList>
            <person name="Wylensek D."/>
            <person name="Hitch T.C.A."/>
            <person name="Clavel T."/>
        </authorList>
    </citation>
    <scope>NUCLEOTIDE SEQUENCE [LARGE SCALE GENOMIC DNA]</scope>
    <source>
        <strain evidence="9 10">Oil+RF-744-GAM-WT-6</strain>
    </source>
</reference>
<keyword evidence="4 7" id="KW-0732">Signal</keyword>
<evidence type="ECO:0000256" key="1">
    <source>
        <dbReference type="ARBA" id="ARBA00004193"/>
    </source>
</evidence>
<dbReference type="Pfam" id="PF02608">
    <property type="entry name" value="Bmp"/>
    <property type="match status" value="1"/>
</dbReference>
<feature type="signal peptide" evidence="7">
    <location>
        <begin position="1"/>
        <end position="24"/>
    </location>
</feature>
<feature type="chain" id="PRO_5039234449" evidence="7">
    <location>
        <begin position="25"/>
        <end position="379"/>
    </location>
</feature>
<keyword evidence="3" id="KW-1003">Cell membrane</keyword>
<comment type="similarity">
    <text evidence="2">Belongs to the BMP lipoprotein family.</text>
</comment>
<accession>A0A7X2NQQ0</accession>